<evidence type="ECO:0000256" key="5">
    <source>
        <dbReference type="ARBA" id="ARBA00023136"/>
    </source>
</evidence>
<dbReference type="InterPro" id="IPR000045">
    <property type="entry name" value="Prepilin_IV_endopep_pep"/>
</dbReference>
<evidence type="ECO:0000256" key="1">
    <source>
        <dbReference type="ARBA" id="ARBA00004651"/>
    </source>
</evidence>
<dbReference type="PANTHER" id="PTHR36506:SF1">
    <property type="entry name" value="PREFLAGELLIN PEPTIDASE"/>
    <property type="match status" value="1"/>
</dbReference>
<proteinExistence type="predicted"/>
<evidence type="ECO:0000313" key="8">
    <source>
        <dbReference type="EMBL" id="SCA55718.1"/>
    </source>
</evidence>
<evidence type="ECO:0000256" key="3">
    <source>
        <dbReference type="ARBA" id="ARBA00022692"/>
    </source>
</evidence>
<feature type="transmembrane region" description="Helical" evidence="6">
    <location>
        <begin position="99"/>
        <end position="118"/>
    </location>
</feature>
<keyword evidence="2" id="KW-1003">Cell membrane</keyword>
<feature type="transmembrane region" description="Helical" evidence="6">
    <location>
        <begin position="56"/>
        <end position="79"/>
    </location>
</feature>
<feature type="transmembrane region" description="Helical" evidence="6">
    <location>
        <begin position="147"/>
        <end position="165"/>
    </location>
</feature>
<dbReference type="STRING" id="1867952.MTBPR1_120024"/>
<keyword evidence="5 6" id="KW-0472">Membrane</keyword>
<dbReference type="Pfam" id="PF01478">
    <property type="entry name" value="Peptidase_A24"/>
    <property type="match status" value="1"/>
</dbReference>
<organism evidence="8 9">
    <name type="scientific">Candidatus Terasakiella magnetica</name>
    <dbReference type="NCBI Taxonomy" id="1867952"/>
    <lineage>
        <taxon>Bacteria</taxon>
        <taxon>Pseudomonadati</taxon>
        <taxon>Pseudomonadota</taxon>
        <taxon>Alphaproteobacteria</taxon>
        <taxon>Rhodospirillales</taxon>
        <taxon>Terasakiellaceae</taxon>
        <taxon>Terasakiella</taxon>
    </lineage>
</organism>
<keyword evidence="3 6" id="KW-0812">Transmembrane</keyword>
<dbReference type="EMBL" id="FLYE01000004">
    <property type="protein sequence ID" value="SCA55718.1"/>
    <property type="molecule type" value="Genomic_DNA"/>
</dbReference>
<evidence type="ECO:0000313" key="9">
    <source>
        <dbReference type="Proteomes" id="UP000231658"/>
    </source>
</evidence>
<keyword evidence="4 6" id="KW-1133">Transmembrane helix</keyword>
<sequence>MSLVIINNMIIAAFVALLLVSALEDLDDYRIPNFISIALIALYPFYVLTAPHEVSIGWSMVIGLVFFMIGLGLFSAGIMGGGDVKLIALTGLWVGPLGLFPFLFAMVIVGAIMSIFMLSSSLRHGSAYICVQMGFVNAQEKILTDKLPYGVAICAGGLFATYKMFVL</sequence>
<reference evidence="8 9" key="1">
    <citation type="submission" date="2016-07" db="EMBL/GenBank/DDBJ databases">
        <authorList>
            <person name="Lefevre C.T."/>
        </authorList>
    </citation>
    <scope>NUCLEOTIDE SEQUENCE [LARGE SCALE GENOMIC DNA]</scope>
    <source>
        <strain evidence="8">PR1</strain>
    </source>
</reference>
<evidence type="ECO:0000256" key="4">
    <source>
        <dbReference type="ARBA" id="ARBA00022989"/>
    </source>
</evidence>
<feature type="transmembrane region" description="Helical" evidence="6">
    <location>
        <begin position="32"/>
        <end position="49"/>
    </location>
</feature>
<dbReference type="GO" id="GO:0005886">
    <property type="term" value="C:plasma membrane"/>
    <property type="evidence" value="ECO:0007669"/>
    <property type="project" value="UniProtKB-SubCell"/>
</dbReference>
<comment type="subcellular location">
    <subcellularLocation>
        <location evidence="1">Cell membrane</location>
        <topology evidence="1">Multi-pass membrane protein</topology>
    </subcellularLocation>
</comment>
<dbReference type="PANTHER" id="PTHR36506">
    <property type="entry name" value="PREFLAGELLIN PEPTIDASE"/>
    <property type="match status" value="1"/>
</dbReference>
<keyword evidence="9" id="KW-1185">Reference proteome</keyword>
<dbReference type="Gene3D" id="1.20.120.1220">
    <property type="match status" value="1"/>
</dbReference>
<dbReference type="Proteomes" id="UP000231658">
    <property type="component" value="Unassembled WGS sequence"/>
</dbReference>
<dbReference type="GO" id="GO:0004190">
    <property type="term" value="F:aspartic-type endopeptidase activity"/>
    <property type="evidence" value="ECO:0007669"/>
    <property type="project" value="InterPro"/>
</dbReference>
<name>A0A1C3REQ0_9PROT</name>
<evidence type="ECO:0000256" key="2">
    <source>
        <dbReference type="ARBA" id="ARBA00022475"/>
    </source>
</evidence>
<dbReference type="OrthoDB" id="5329005at2"/>
<evidence type="ECO:0000256" key="6">
    <source>
        <dbReference type="SAM" id="Phobius"/>
    </source>
</evidence>
<dbReference type="InterPro" id="IPR052218">
    <property type="entry name" value="Preflagellin_Peptidase"/>
</dbReference>
<evidence type="ECO:0000259" key="7">
    <source>
        <dbReference type="Pfam" id="PF01478"/>
    </source>
</evidence>
<dbReference type="RefSeq" id="WP_069186429.1">
    <property type="nucleotide sequence ID" value="NZ_FLYE01000004.1"/>
</dbReference>
<gene>
    <name evidence="8" type="ORF">MTBPR1_120024</name>
</gene>
<protein>
    <submittedName>
        <fullName evidence="8">Putative Peptidase A24A prepilin type IV</fullName>
    </submittedName>
</protein>
<accession>A0A1C3REQ0</accession>
<feature type="domain" description="Prepilin type IV endopeptidase peptidase" evidence="7">
    <location>
        <begin position="13"/>
        <end position="115"/>
    </location>
</feature>
<dbReference type="AlphaFoldDB" id="A0A1C3REQ0"/>